<accession>A0A917T9N3</accession>
<sequence>MSDAPRDGGAADRGPQDDGGSAPWERPRLWSQPALDPDRVDDLLSRLGDDPAGTRPSTAAAATDTTGAAPAAPGTGPETGISPDTSPGRDTDTDTAPAAGRAPRPDAAAADPDATEVLVPAGAAATPAQGDPADDVGETGDTAVTGDAAGTTTLVPDDESGVRTPGDDEDRTRVLATQERSAAGDKDDDRTPLRSRQPDAGAPAGDAPDGRTQVLAGDDEPTQVSDPAEGAAGAAAVRAALSRRAASARGAGTGAPGAATAGGGTAGAAGELGEAPDTASGTGGGTVPPRRIPPTGGASGGTGGAGGGGSRRHRPWLVAGRAAVAVVAVVVLAVFGVYWNILDRADTSIQDRHVAAIDTTDSNIVQPTATGDVATTADTRTATGTTTGATTTPTAPKVYQPENILLLGSDTRAGSNASVGTDESLEDVANSDTLMIAHLSADRQKITILSIPRDTMIPAQRCRTWDANTGKLSDEDEPISEGQRWHINSAYSVGGPKCTVTAVQALTGIRIDRVIGIDFTGFKAMVDALGGIQVDICRPIVDAELSTIARSSGMQTVIGQQALDLVRARNVVGDTQSDLARIRRQQVVLSAILRQVTAAGTLLNPTKLDAFLQAFTKNTFTDNVTLQSLVDLAGSLGNLDPSHVTFYTLPTVPSETVDGALEVDEGKAPQVFDALINDLPLPGQTSTPAKTTPRSTATKPTTTRSTAPTTTRRSTTAGTPTTGSSLRATDLSSVNAGQRTCA</sequence>
<feature type="compositionally biased region" description="Gly residues" evidence="2">
    <location>
        <begin position="251"/>
        <end position="267"/>
    </location>
</feature>
<dbReference type="NCBIfam" id="TIGR00350">
    <property type="entry name" value="lytR_cpsA_psr"/>
    <property type="match status" value="1"/>
</dbReference>
<feature type="compositionally biased region" description="Basic and acidic residues" evidence="2">
    <location>
        <begin position="36"/>
        <end position="49"/>
    </location>
</feature>
<feature type="compositionally biased region" description="Low complexity" evidence="2">
    <location>
        <begin position="94"/>
        <end position="112"/>
    </location>
</feature>
<feature type="compositionally biased region" description="Polar residues" evidence="2">
    <location>
        <begin position="726"/>
        <end position="742"/>
    </location>
</feature>
<keyword evidence="3" id="KW-0812">Transmembrane</keyword>
<evidence type="ECO:0000313" key="5">
    <source>
        <dbReference type="EMBL" id="GGM15564.1"/>
    </source>
</evidence>
<feature type="compositionally biased region" description="Low complexity" evidence="2">
    <location>
        <begin position="367"/>
        <end position="396"/>
    </location>
</feature>
<evidence type="ECO:0000259" key="4">
    <source>
        <dbReference type="Pfam" id="PF03816"/>
    </source>
</evidence>
<keyword evidence="6" id="KW-1185">Reference proteome</keyword>
<feature type="region of interest" description="Disordered" evidence="2">
    <location>
        <begin position="678"/>
        <end position="742"/>
    </location>
</feature>
<feature type="compositionally biased region" description="Low complexity" evidence="2">
    <location>
        <begin position="685"/>
        <end position="725"/>
    </location>
</feature>
<keyword evidence="3" id="KW-1133">Transmembrane helix</keyword>
<dbReference type="PANTHER" id="PTHR33392:SF6">
    <property type="entry name" value="POLYISOPRENYL-TEICHOIC ACID--PEPTIDOGLYCAN TEICHOIC ACID TRANSFERASE TAGU"/>
    <property type="match status" value="1"/>
</dbReference>
<evidence type="ECO:0000313" key="6">
    <source>
        <dbReference type="Proteomes" id="UP000655208"/>
    </source>
</evidence>
<dbReference type="AlphaFoldDB" id="A0A917T9N3"/>
<evidence type="ECO:0000256" key="1">
    <source>
        <dbReference type="ARBA" id="ARBA00006068"/>
    </source>
</evidence>
<feature type="compositionally biased region" description="Low complexity" evidence="2">
    <location>
        <begin position="198"/>
        <end position="207"/>
    </location>
</feature>
<dbReference type="Proteomes" id="UP000655208">
    <property type="component" value="Unassembled WGS sequence"/>
</dbReference>
<dbReference type="Gene3D" id="3.40.630.190">
    <property type="entry name" value="LCP protein"/>
    <property type="match status" value="1"/>
</dbReference>
<dbReference type="InterPro" id="IPR004474">
    <property type="entry name" value="LytR_CpsA_psr"/>
</dbReference>
<feature type="region of interest" description="Disordered" evidence="2">
    <location>
        <begin position="366"/>
        <end position="396"/>
    </location>
</feature>
<feature type="compositionally biased region" description="Basic and acidic residues" evidence="2">
    <location>
        <begin position="1"/>
        <end position="16"/>
    </location>
</feature>
<feature type="region of interest" description="Disordered" evidence="2">
    <location>
        <begin position="1"/>
        <end position="231"/>
    </location>
</feature>
<feature type="domain" description="Cell envelope-related transcriptional attenuator" evidence="4">
    <location>
        <begin position="430"/>
        <end position="596"/>
    </location>
</feature>
<reference evidence="5" key="1">
    <citation type="journal article" date="2014" name="Int. J. Syst. Evol. Microbiol.">
        <title>Complete genome sequence of Corynebacterium casei LMG S-19264T (=DSM 44701T), isolated from a smear-ripened cheese.</title>
        <authorList>
            <consortium name="US DOE Joint Genome Institute (JGI-PGF)"/>
            <person name="Walter F."/>
            <person name="Albersmeier A."/>
            <person name="Kalinowski J."/>
            <person name="Ruckert C."/>
        </authorList>
    </citation>
    <scope>NUCLEOTIDE SEQUENCE</scope>
    <source>
        <strain evidence="5">CGMCC 4.7308</strain>
    </source>
</reference>
<name>A0A917T9N3_9ACTN</name>
<dbReference type="InterPro" id="IPR050922">
    <property type="entry name" value="LytR/CpsA/Psr_CW_biosynth"/>
</dbReference>
<dbReference type="PANTHER" id="PTHR33392">
    <property type="entry name" value="POLYISOPRENYL-TEICHOIC ACID--PEPTIDOGLYCAN TEICHOIC ACID TRANSFERASE TAGU"/>
    <property type="match status" value="1"/>
</dbReference>
<organism evidence="5 6">
    <name type="scientific">Nakamurella endophytica</name>
    <dbReference type="NCBI Taxonomy" id="1748367"/>
    <lineage>
        <taxon>Bacteria</taxon>
        <taxon>Bacillati</taxon>
        <taxon>Actinomycetota</taxon>
        <taxon>Actinomycetes</taxon>
        <taxon>Nakamurellales</taxon>
        <taxon>Nakamurellaceae</taxon>
        <taxon>Nakamurella</taxon>
    </lineage>
</organism>
<dbReference type="EMBL" id="BMNA01000014">
    <property type="protein sequence ID" value="GGM15564.1"/>
    <property type="molecule type" value="Genomic_DNA"/>
</dbReference>
<feature type="region of interest" description="Disordered" evidence="2">
    <location>
        <begin position="248"/>
        <end position="311"/>
    </location>
</feature>
<dbReference type="RefSeq" id="WP_188944575.1">
    <property type="nucleotide sequence ID" value="NZ_BMNA01000014.1"/>
</dbReference>
<evidence type="ECO:0000256" key="3">
    <source>
        <dbReference type="SAM" id="Phobius"/>
    </source>
</evidence>
<feature type="transmembrane region" description="Helical" evidence="3">
    <location>
        <begin position="318"/>
        <end position="339"/>
    </location>
</feature>
<keyword evidence="3" id="KW-0472">Membrane</keyword>
<comment type="similarity">
    <text evidence="1">Belongs to the LytR/CpsA/Psr (LCP) family.</text>
</comment>
<dbReference type="Pfam" id="PF03816">
    <property type="entry name" value="LytR_cpsA_psr"/>
    <property type="match status" value="1"/>
</dbReference>
<feature type="compositionally biased region" description="Low complexity" evidence="2">
    <location>
        <begin position="139"/>
        <end position="153"/>
    </location>
</feature>
<feature type="compositionally biased region" description="Gly residues" evidence="2">
    <location>
        <begin position="297"/>
        <end position="309"/>
    </location>
</feature>
<comment type="caution">
    <text evidence="5">The sequence shown here is derived from an EMBL/GenBank/DDBJ whole genome shotgun (WGS) entry which is preliminary data.</text>
</comment>
<feature type="compositionally biased region" description="Basic and acidic residues" evidence="2">
    <location>
        <begin position="182"/>
        <end position="192"/>
    </location>
</feature>
<protein>
    <recommendedName>
        <fullName evidence="4">Cell envelope-related transcriptional attenuator domain-containing protein</fullName>
    </recommendedName>
</protein>
<evidence type="ECO:0000256" key="2">
    <source>
        <dbReference type="SAM" id="MobiDB-lite"/>
    </source>
</evidence>
<gene>
    <name evidence="5" type="ORF">GCM10011594_39490</name>
</gene>
<proteinExistence type="inferred from homology"/>
<reference evidence="5" key="2">
    <citation type="submission" date="2020-09" db="EMBL/GenBank/DDBJ databases">
        <authorList>
            <person name="Sun Q."/>
            <person name="Zhou Y."/>
        </authorList>
    </citation>
    <scope>NUCLEOTIDE SEQUENCE</scope>
    <source>
        <strain evidence="5">CGMCC 4.7308</strain>
    </source>
</reference>
<feature type="compositionally biased region" description="Low complexity" evidence="2">
    <location>
        <begin position="54"/>
        <end position="80"/>
    </location>
</feature>